<dbReference type="InterPro" id="IPR052055">
    <property type="entry name" value="Hepadnavirus_pol/RT"/>
</dbReference>
<dbReference type="PANTHER" id="PTHR33050:SF7">
    <property type="entry name" value="RIBONUCLEASE H"/>
    <property type="match status" value="1"/>
</dbReference>
<dbReference type="OrthoDB" id="5598396at2759"/>
<dbReference type="Proteomes" id="UP000266841">
    <property type="component" value="Unassembled WGS sequence"/>
</dbReference>
<feature type="compositionally biased region" description="Basic and acidic residues" evidence="2">
    <location>
        <begin position="1757"/>
        <end position="1766"/>
    </location>
</feature>
<keyword evidence="4" id="KW-1185">Reference proteome</keyword>
<gene>
    <name evidence="3" type="ORF">THAOC_19655</name>
</gene>
<reference evidence="3 4" key="1">
    <citation type="journal article" date="2012" name="Genome Biol.">
        <title>Genome and low-iron response of an oceanic diatom adapted to chronic iron limitation.</title>
        <authorList>
            <person name="Lommer M."/>
            <person name="Specht M."/>
            <person name="Roy A.S."/>
            <person name="Kraemer L."/>
            <person name="Andreson R."/>
            <person name="Gutowska M.A."/>
            <person name="Wolf J."/>
            <person name="Bergner S.V."/>
            <person name="Schilhabel M.B."/>
            <person name="Klostermeier U.C."/>
            <person name="Beiko R.G."/>
            <person name="Rosenstiel P."/>
            <person name="Hippler M."/>
            <person name="Laroche J."/>
        </authorList>
    </citation>
    <scope>NUCLEOTIDE SEQUENCE [LARGE SCALE GENOMIC DNA]</scope>
    <source>
        <strain evidence="3 4">CCMP1005</strain>
    </source>
</reference>
<dbReference type="PANTHER" id="PTHR33050">
    <property type="entry name" value="REVERSE TRANSCRIPTASE DOMAIN-CONTAINING PROTEIN"/>
    <property type="match status" value="1"/>
</dbReference>
<feature type="compositionally biased region" description="Basic and acidic residues" evidence="2">
    <location>
        <begin position="1"/>
        <end position="10"/>
    </location>
</feature>
<keyword evidence="1" id="KW-0233">DNA recombination</keyword>
<feature type="compositionally biased region" description="Basic and acidic residues" evidence="2">
    <location>
        <begin position="45"/>
        <end position="66"/>
    </location>
</feature>
<dbReference type="GO" id="GO:0006310">
    <property type="term" value="P:DNA recombination"/>
    <property type="evidence" value="ECO:0007669"/>
    <property type="project" value="UniProtKB-KW"/>
</dbReference>
<evidence type="ECO:0000256" key="1">
    <source>
        <dbReference type="ARBA" id="ARBA00023172"/>
    </source>
</evidence>
<dbReference type="SUPFAM" id="SSF56672">
    <property type="entry name" value="DNA/RNA polymerases"/>
    <property type="match status" value="1"/>
</dbReference>
<proteinExistence type="predicted"/>
<dbReference type="InterPro" id="IPR011010">
    <property type="entry name" value="DNA_brk_join_enz"/>
</dbReference>
<feature type="region of interest" description="Disordered" evidence="2">
    <location>
        <begin position="1"/>
        <end position="106"/>
    </location>
</feature>
<evidence type="ECO:0000256" key="2">
    <source>
        <dbReference type="SAM" id="MobiDB-lite"/>
    </source>
</evidence>
<evidence type="ECO:0000313" key="4">
    <source>
        <dbReference type="Proteomes" id="UP000266841"/>
    </source>
</evidence>
<feature type="compositionally biased region" description="Basic and acidic residues" evidence="2">
    <location>
        <begin position="554"/>
        <end position="576"/>
    </location>
</feature>
<feature type="compositionally biased region" description="Polar residues" evidence="2">
    <location>
        <begin position="541"/>
        <end position="551"/>
    </location>
</feature>
<dbReference type="GO" id="GO:0003677">
    <property type="term" value="F:DNA binding"/>
    <property type="evidence" value="ECO:0007669"/>
    <property type="project" value="InterPro"/>
</dbReference>
<feature type="region of interest" description="Disordered" evidence="2">
    <location>
        <begin position="1739"/>
        <end position="1766"/>
    </location>
</feature>
<evidence type="ECO:0000313" key="3">
    <source>
        <dbReference type="EMBL" id="EJK60062.1"/>
    </source>
</evidence>
<feature type="region of interest" description="Disordered" evidence="2">
    <location>
        <begin position="539"/>
        <end position="670"/>
    </location>
</feature>
<comment type="caution">
    <text evidence="3">The sequence shown here is derived from an EMBL/GenBank/DDBJ whole genome shotgun (WGS) entry which is preliminary data.</text>
</comment>
<feature type="region of interest" description="Disordered" evidence="2">
    <location>
        <begin position="1707"/>
        <end position="1727"/>
    </location>
</feature>
<sequence>MMASDDDRGVGSDAFTDTESKTGFPPESEDDEDCLLPRTRGKVKKTLEEDGSSTDREAGKMNKGEDASDSESDTDKAARSTYEISFENEEDGSKKKEGGNRSVGKLTQFSESVAKLAEATTATTAGRPPSGSKKIVMPTKEEMWNIAGWGHNISLRFTQTLVACFQAKSIRTAHKTFFDNLKAEIANMGASEVGRFSMLESETEKFLGLKLATDDHFCVAGLGKEAFSWLDALPMSEREVQEKREKETIWNETAESQKTFELRTQVAKEMGKKTPPTLNKAVFLKTIILYCGKHRCAFGKKNEHAELTFEIRRTLLGMSEEAQNRLCTAENLLTLQFLIMQDSHVYYGQRATEDDLRPADGRPSFPRSTLQPVINDLARGLVLRPTNFFTEWTQAQGPQEPPMSVGEMYGFGPPQPPTGPPPIFDWTEEAEKPTPVWHDDVHKEFQGAKQTLRSAFAKTPPPSFTTMCKVAKVKYGSLPKPQKCTHGDGRVAGLCYSYLMGVCKYGNQCSRASPTTNMLDRGWGVTFSELTERRPEAFANRTVQQQQQTAWEANLDRLKRRPPDKLPKDLKFRGKGESLSATIMRATVGIHGRSTSEGRPQRSPKQEPSGSNGNNSAACIAPSTTGRSGSHGNNSAACIAPKPTRPPLERQAHPAAFPSQTVDPNERQDETIRQQKRALLKRKIAHERSESERKEKEQVEPFEELRKKRAKLRKSHRVALQGQQDPETDYWTEHKGQGTARPTERVYPEGCKRQMYPTGAAATHPAAEDLRQWAEHGCPVDTGRQWTLEQIKAALERGPHMSALAPEAMQAFRKEVVQKIAQGHAKVIPWDEIKDNLPKELKLSPISQIPHKSRDYRTILDLSYVQKKDGKPVAPAVNATTRPTAPEAAISQMGSVLPRMIIAMAQCPDDATIYFSKFDIQDGFWRMINQIGKEYNFAFVMPTKPEEPMQIVVPTSLQMGWVNSPNYFCGASETVRDVAEDYAEAPIGDLPKHHLEEGTTPSRDERKKLVEANELEAHRALKYLLEVYVDDFIAAAQARSPEELTHIARALLHAIHDVFPEGLMSPDDQPVSIKKVLKGEAKWSVIKEILGWIFNGETKSIQLPEEKVKQLVATIEKMLRSREGTSFHEFQTLMGKLYHASIGTPAGKGFMTPLNHQLAKTPKKVWFRRGSTQRKALELWKYLLSDAMAEPTKAIELMPASPDYVGLVDASGEGVGGVWLSGNKQIPATVWRLEWPDEIKQALKNATLTINDLEMAGNLLAWLVLEGMGVEIKHCHVALFNDNKSAVSWILSWAAHSKGPAGNLIMALALRQRMRRASPLTPAHLAGELNTMADVASRSFGYKPEWKCNSMDEFLTLFDRLFPLPNKNSWQYFQISSRIVTRVTDALQMRPSIMEEWKKLPKIGTSISRTGASFCNLGELTRTWTARPLSTECTTSPASPDGSDRATWAEESKYELEQIGEYTIKRTRNNSKRTVQFRMRDVIFFKKSQGRLQQLPRTAPNRDILSADGVTLRLSNQKNGYKNACIHQEHNGHEFLSPVRAVGRRVCHIRQHSTDPDIFLSAFFEDDGRNGDVTDNDIRKELKLAAIALNYESRGIPVTRIDTHSLRAGGANALHLSGYSDREIQKMGRWTSETFKEYIQEQLSSFTEGMRDRSYSANRHGQARSWESMDGWTIPAAIGRGLKVNFKPVDYLATSEFCFCVQSAEQGDRGLKNSSPVPLDLGDGGTRRGLRRKLAKVLDAGERQPARGTISSSRSPGELHHPGSRL</sequence>
<dbReference type="CDD" id="cd09275">
    <property type="entry name" value="RNase_HI_RT_DIRS1"/>
    <property type="match status" value="1"/>
</dbReference>
<accession>K0SNP6</accession>
<dbReference type="InterPro" id="IPR043502">
    <property type="entry name" value="DNA/RNA_pol_sf"/>
</dbReference>
<dbReference type="InterPro" id="IPR013762">
    <property type="entry name" value="Integrase-like_cat_sf"/>
</dbReference>
<feature type="compositionally biased region" description="Polar residues" evidence="2">
    <location>
        <begin position="606"/>
        <end position="636"/>
    </location>
</feature>
<dbReference type="Gene3D" id="1.10.443.10">
    <property type="entry name" value="Intergrase catalytic core"/>
    <property type="match status" value="1"/>
</dbReference>
<dbReference type="SUPFAM" id="SSF56349">
    <property type="entry name" value="DNA breaking-rejoining enzymes"/>
    <property type="match status" value="1"/>
</dbReference>
<protein>
    <submittedName>
        <fullName evidence="3">Uncharacterized protein</fullName>
    </submittedName>
</protein>
<dbReference type="GO" id="GO:0015074">
    <property type="term" value="P:DNA integration"/>
    <property type="evidence" value="ECO:0007669"/>
    <property type="project" value="InterPro"/>
</dbReference>
<name>K0SNP6_THAOC</name>
<organism evidence="3 4">
    <name type="scientific">Thalassiosira oceanica</name>
    <name type="common">Marine diatom</name>
    <dbReference type="NCBI Taxonomy" id="159749"/>
    <lineage>
        <taxon>Eukaryota</taxon>
        <taxon>Sar</taxon>
        <taxon>Stramenopiles</taxon>
        <taxon>Ochrophyta</taxon>
        <taxon>Bacillariophyta</taxon>
        <taxon>Coscinodiscophyceae</taxon>
        <taxon>Thalassiosirophycidae</taxon>
        <taxon>Thalassiosirales</taxon>
        <taxon>Thalassiosiraceae</taxon>
        <taxon>Thalassiosira</taxon>
    </lineage>
</organism>
<dbReference type="EMBL" id="AGNL01021623">
    <property type="protein sequence ID" value="EJK60062.1"/>
    <property type="molecule type" value="Genomic_DNA"/>
</dbReference>